<evidence type="ECO:0000313" key="3">
    <source>
        <dbReference type="Proteomes" id="UP000185999"/>
    </source>
</evidence>
<dbReference type="OrthoDB" id="9805913at2"/>
<keyword evidence="1" id="KW-0472">Membrane</keyword>
<keyword evidence="1" id="KW-0812">Transmembrane</keyword>
<dbReference type="AlphaFoldDB" id="A0A1N7L5Q7"/>
<proteinExistence type="predicted"/>
<reference evidence="3" key="1">
    <citation type="submission" date="2017-01" db="EMBL/GenBank/DDBJ databases">
        <authorList>
            <person name="Varghese N."/>
            <person name="Submissions S."/>
        </authorList>
    </citation>
    <scope>NUCLEOTIDE SEQUENCE [LARGE SCALE GENOMIC DNA]</scope>
    <source>
        <strain evidence="3">DSM 22306</strain>
    </source>
</reference>
<keyword evidence="2" id="KW-0808">Transferase</keyword>
<accession>A0A1N7L5Q7</accession>
<dbReference type="GO" id="GO:0016301">
    <property type="term" value="F:kinase activity"/>
    <property type="evidence" value="ECO:0007669"/>
    <property type="project" value="UniProtKB-KW"/>
</dbReference>
<organism evidence="2 3">
    <name type="scientific">Neptunomonas antarctica</name>
    <dbReference type="NCBI Taxonomy" id="619304"/>
    <lineage>
        <taxon>Bacteria</taxon>
        <taxon>Pseudomonadati</taxon>
        <taxon>Pseudomonadota</taxon>
        <taxon>Gammaproteobacteria</taxon>
        <taxon>Oceanospirillales</taxon>
        <taxon>Oceanospirillaceae</taxon>
        <taxon>Neptunomonas</taxon>
    </lineage>
</organism>
<keyword evidence="3" id="KW-1185">Reference proteome</keyword>
<dbReference type="EMBL" id="FTOE01000003">
    <property type="protein sequence ID" value="SIS69188.1"/>
    <property type="molecule type" value="Genomic_DNA"/>
</dbReference>
<feature type="transmembrane region" description="Helical" evidence="1">
    <location>
        <begin position="61"/>
        <end position="79"/>
    </location>
</feature>
<keyword evidence="1" id="KW-1133">Transmembrane helix</keyword>
<dbReference type="Proteomes" id="UP000185999">
    <property type="component" value="Unassembled WGS sequence"/>
</dbReference>
<evidence type="ECO:0000313" key="2">
    <source>
        <dbReference type="EMBL" id="SIS69188.1"/>
    </source>
</evidence>
<protein>
    <submittedName>
        <fullName evidence="2">Serine/threonine-protein kinase HipA</fullName>
    </submittedName>
</protein>
<dbReference type="STRING" id="619304.SAMN05421760_103255"/>
<gene>
    <name evidence="2" type="ORF">SAMN05421760_103255</name>
</gene>
<evidence type="ECO:0000256" key="1">
    <source>
        <dbReference type="SAM" id="Phobius"/>
    </source>
</evidence>
<name>A0A1N7L5Q7_9GAMM</name>
<keyword evidence="2" id="KW-0418">Kinase</keyword>
<sequence length="85" mass="9603">MLTPAITEAYFFVDLPGESEPVVAGRLQIGAGKCRFIYGHTYLNRKDAFALDPINFSMLKITLTTLLCSYALMLLYRYYNGCYSS</sequence>